<evidence type="ECO:0000256" key="2">
    <source>
        <dbReference type="ARBA" id="ARBA00023125"/>
    </source>
</evidence>
<dbReference type="GO" id="GO:0005829">
    <property type="term" value="C:cytosol"/>
    <property type="evidence" value="ECO:0007669"/>
    <property type="project" value="TreeGrafter"/>
</dbReference>
<dbReference type="InterPro" id="IPR018490">
    <property type="entry name" value="cNMP-bd_dom_sf"/>
</dbReference>
<comment type="caution">
    <text evidence="6">The sequence shown here is derived from an EMBL/GenBank/DDBJ whole genome shotgun (WGS) entry which is preliminary data.</text>
</comment>
<organism evidence="6 7">
    <name type="scientific">Leptonema illini</name>
    <dbReference type="NCBI Taxonomy" id="183"/>
    <lineage>
        <taxon>Bacteria</taxon>
        <taxon>Pseudomonadati</taxon>
        <taxon>Spirochaetota</taxon>
        <taxon>Spirochaetia</taxon>
        <taxon>Leptospirales</taxon>
        <taxon>Leptospiraceae</taxon>
        <taxon>Leptonema</taxon>
    </lineage>
</organism>
<evidence type="ECO:0000259" key="5">
    <source>
        <dbReference type="PROSITE" id="PS51063"/>
    </source>
</evidence>
<dbReference type="InterPro" id="IPR050397">
    <property type="entry name" value="Env_Response_Regulators"/>
</dbReference>
<dbReference type="Pfam" id="PF00027">
    <property type="entry name" value="cNMP_binding"/>
    <property type="match status" value="1"/>
</dbReference>
<dbReference type="AlphaFoldDB" id="A0A833M034"/>
<evidence type="ECO:0000256" key="1">
    <source>
        <dbReference type="ARBA" id="ARBA00023015"/>
    </source>
</evidence>
<dbReference type="SMART" id="SM00419">
    <property type="entry name" value="HTH_CRP"/>
    <property type="match status" value="1"/>
</dbReference>
<dbReference type="PROSITE" id="PS51063">
    <property type="entry name" value="HTH_CRP_2"/>
    <property type="match status" value="1"/>
</dbReference>
<proteinExistence type="predicted"/>
<dbReference type="Pfam" id="PF13545">
    <property type="entry name" value="HTH_Crp_2"/>
    <property type="match status" value="1"/>
</dbReference>
<dbReference type="InterPro" id="IPR036390">
    <property type="entry name" value="WH_DNA-bd_sf"/>
</dbReference>
<reference evidence="6 7" key="1">
    <citation type="submission" date="2019-10" db="EMBL/GenBank/DDBJ databases">
        <title>Extracellular Electron Transfer in a Candidatus Methanoperedens spp. Enrichment Culture.</title>
        <authorList>
            <person name="Berger S."/>
            <person name="Rangel Shaw D."/>
            <person name="Berben T."/>
            <person name="In 'T Zandt M."/>
            <person name="Frank J."/>
            <person name="Reimann J."/>
            <person name="Jetten M.S.M."/>
            <person name="Welte C.U."/>
        </authorList>
    </citation>
    <scope>NUCLEOTIDE SEQUENCE [LARGE SCALE GENOMIC DNA]</scope>
    <source>
        <strain evidence="6">SB12</strain>
    </source>
</reference>
<dbReference type="CDD" id="cd00038">
    <property type="entry name" value="CAP_ED"/>
    <property type="match status" value="1"/>
</dbReference>
<protein>
    <submittedName>
        <fullName evidence="6">Crp/Fnr family transcriptional regulator</fullName>
    </submittedName>
</protein>
<dbReference type="PANTHER" id="PTHR24567:SF74">
    <property type="entry name" value="HTH-TYPE TRANSCRIPTIONAL REGULATOR ARCR"/>
    <property type="match status" value="1"/>
</dbReference>
<feature type="domain" description="Cyclic nucleotide-binding" evidence="4">
    <location>
        <begin position="9"/>
        <end position="131"/>
    </location>
</feature>
<dbReference type="Gene3D" id="2.60.120.10">
    <property type="entry name" value="Jelly Rolls"/>
    <property type="match status" value="1"/>
</dbReference>
<keyword evidence="1" id="KW-0805">Transcription regulation</keyword>
<gene>
    <name evidence="6" type="ORF">F9K24_03365</name>
</gene>
<evidence type="ECO:0000256" key="3">
    <source>
        <dbReference type="ARBA" id="ARBA00023163"/>
    </source>
</evidence>
<dbReference type="PANTHER" id="PTHR24567">
    <property type="entry name" value="CRP FAMILY TRANSCRIPTIONAL REGULATORY PROTEIN"/>
    <property type="match status" value="1"/>
</dbReference>
<name>A0A833M034_9LEPT</name>
<dbReference type="SUPFAM" id="SSF51206">
    <property type="entry name" value="cAMP-binding domain-like"/>
    <property type="match status" value="1"/>
</dbReference>
<dbReference type="SUPFAM" id="SSF46785">
    <property type="entry name" value="Winged helix' DNA-binding domain"/>
    <property type="match status" value="1"/>
</dbReference>
<dbReference type="InterPro" id="IPR036388">
    <property type="entry name" value="WH-like_DNA-bd_sf"/>
</dbReference>
<dbReference type="InterPro" id="IPR014710">
    <property type="entry name" value="RmlC-like_jellyroll"/>
</dbReference>
<dbReference type="GO" id="GO:0003700">
    <property type="term" value="F:DNA-binding transcription factor activity"/>
    <property type="evidence" value="ECO:0007669"/>
    <property type="project" value="TreeGrafter"/>
</dbReference>
<sequence length="219" mass="25168">MQPESIFPFLTEAPADFRRSFTASLIPKRIAKGESLAMQADLCSYLPFVAQGSVRVFRVGESGREINLYRIEEGESCVITAFCILNQEAFPAFATAELNTDLFLLPASSFHGWMNRHEFFRSYVFSLFSRRFASILTSIEEIAFGRMDERLATLLLRFDEDEIQRTHQELAHELSTAREVVSRLLKDFERDGLLTLSRGRIRIVDRAGLKKRCDFLPDR</sequence>
<dbReference type="GO" id="GO:0003677">
    <property type="term" value="F:DNA binding"/>
    <property type="evidence" value="ECO:0007669"/>
    <property type="project" value="UniProtKB-KW"/>
</dbReference>
<dbReference type="Proteomes" id="UP000460298">
    <property type="component" value="Unassembled WGS sequence"/>
</dbReference>
<evidence type="ECO:0000313" key="7">
    <source>
        <dbReference type="Proteomes" id="UP000460298"/>
    </source>
</evidence>
<keyword evidence="2" id="KW-0238">DNA-binding</keyword>
<dbReference type="InterPro" id="IPR012318">
    <property type="entry name" value="HTH_CRP"/>
</dbReference>
<evidence type="ECO:0000259" key="4">
    <source>
        <dbReference type="PROSITE" id="PS50042"/>
    </source>
</evidence>
<accession>A0A833M034</accession>
<dbReference type="InterPro" id="IPR000595">
    <property type="entry name" value="cNMP-bd_dom"/>
</dbReference>
<dbReference type="PROSITE" id="PS50042">
    <property type="entry name" value="CNMP_BINDING_3"/>
    <property type="match status" value="1"/>
</dbReference>
<evidence type="ECO:0000313" key="6">
    <source>
        <dbReference type="EMBL" id="KAB2934828.1"/>
    </source>
</evidence>
<keyword evidence="3" id="KW-0804">Transcription</keyword>
<dbReference type="SMART" id="SM00100">
    <property type="entry name" value="cNMP"/>
    <property type="match status" value="1"/>
</dbReference>
<dbReference type="Gene3D" id="1.10.10.10">
    <property type="entry name" value="Winged helix-like DNA-binding domain superfamily/Winged helix DNA-binding domain"/>
    <property type="match status" value="1"/>
</dbReference>
<dbReference type="EMBL" id="WBUI01000002">
    <property type="protein sequence ID" value="KAB2934828.1"/>
    <property type="molecule type" value="Genomic_DNA"/>
</dbReference>
<feature type="domain" description="HTH crp-type" evidence="5">
    <location>
        <begin position="145"/>
        <end position="207"/>
    </location>
</feature>